<comment type="caution">
    <text evidence="3">The sequence shown here is derived from an EMBL/GenBank/DDBJ whole genome shotgun (WGS) entry which is preliminary data.</text>
</comment>
<proteinExistence type="predicted"/>
<dbReference type="GO" id="GO:0003964">
    <property type="term" value="F:RNA-directed DNA polymerase activity"/>
    <property type="evidence" value="ECO:0007669"/>
    <property type="project" value="UniProtKB-EC"/>
</dbReference>
<evidence type="ECO:0000256" key="1">
    <source>
        <dbReference type="ARBA" id="ARBA00012493"/>
    </source>
</evidence>
<dbReference type="EC" id="2.7.7.49" evidence="1"/>
<organism evidence="3 4">
    <name type="scientific">Araneus ventricosus</name>
    <name type="common">Orbweaver spider</name>
    <name type="synonym">Epeira ventricosa</name>
    <dbReference type="NCBI Taxonomy" id="182803"/>
    <lineage>
        <taxon>Eukaryota</taxon>
        <taxon>Metazoa</taxon>
        <taxon>Ecdysozoa</taxon>
        <taxon>Arthropoda</taxon>
        <taxon>Chelicerata</taxon>
        <taxon>Arachnida</taxon>
        <taxon>Araneae</taxon>
        <taxon>Araneomorphae</taxon>
        <taxon>Entelegynae</taxon>
        <taxon>Araneoidea</taxon>
        <taxon>Araneidae</taxon>
        <taxon>Araneus</taxon>
    </lineage>
</organism>
<dbReference type="PANTHER" id="PTHR37984">
    <property type="entry name" value="PROTEIN CBG26694"/>
    <property type="match status" value="1"/>
</dbReference>
<dbReference type="Gene3D" id="1.10.340.70">
    <property type="match status" value="1"/>
</dbReference>
<dbReference type="PANTHER" id="PTHR37984:SF5">
    <property type="entry name" value="PROTEIN NYNRIN-LIKE"/>
    <property type="match status" value="1"/>
</dbReference>
<reference evidence="3 4" key="1">
    <citation type="journal article" date="2019" name="Sci. Rep.">
        <title>Orb-weaving spider Araneus ventricosus genome elucidates the spidroin gene catalogue.</title>
        <authorList>
            <person name="Kono N."/>
            <person name="Nakamura H."/>
            <person name="Ohtoshi R."/>
            <person name="Moran D.A.P."/>
            <person name="Shinohara A."/>
            <person name="Yoshida Y."/>
            <person name="Fujiwara M."/>
            <person name="Mori M."/>
            <person name="Tomita M."/>
            <person name="Arakawa K."/>
        </authorList>
    </citation>
    <scope>NUCLEOTIDE SEQUENCE [LARGE SCALE GENOMIC DNA]</scope>
</reference>
<evidence type="ECO:0000259" key="2">
    <source>
        <dbReference type="Pfam" id="PF17921"/>
    </source>
</evidence>
<dbReference type="AlphaFoldDB" id="A0A4Y2UXA9"/>
<evidence type="ECO:0000313" key="4">
    <source>
        <dbReference type="Proteomes" id="UP000499080"/>
    </source>
</evidence>
<gene>
    <name evidence="3" type="ORF">AVEN_141108_1</name>
</gene>
<dbReference type="Pfam" id="PF17921">
    <property type="entry name" value="Integrase_H2C2"/>
    <property type="match status" value="1"/>
</dbReference>
<keyword evidence="4" id="KW-1185">Reference proteome</keyword>
<dbReference type="InterPro" id="IPR041588">
    <property type="entry name" value="Integrase_H2C2"/>
</dbReference>
<dbReference type="EMBL" id="BGPR01041280">
    <property type="protein sequence ID" value="GBO17533.1"/>
    <property type="molecule type" value="Genomic_DNA"/>
</dbReference>
<dbReference type="Proteomes" id="UP000499080">
    <property type="component" value="Unassembled WGS sequence"/>
</dbReference>
<protein>
    <recommendedName>
        <fullName evidence="1">RNA-directed DNA polymerase</fullName>
        <ecNumber evidence="1">2.7.7.49</ecNumber>
    </recommendedName>
</protein>
<feature type="domain" description="Integrase zinc-binding" evidence="2">
    <location>
        <begin position="347"/>
        <end position="402"/>
    </location>
</feature>
<evidence type="ECO:0000313" key="3">
    <source>
        <dbReference type="EMBL" id="GBO17533.1"/>
    </source>
</evidence>
<dbReference type="InterPro" id="IPR050951">
    <property type="entry name" value="Retrovirus_Pol_polyprotein"/>
</dbReference>
<sequence>MSLAYAECPLDIRESLAVQFFVDAIRDEETQLSTRLMDFTDLKSALAYSMKFESAKTASKISIHARSIETEDDTWKERDDKFESLLKALEKLVNSLVAEQDTPLRNPNVTSWKCFKKGHVQRACQVNDVYSRKLTCGRLEERKIPTLNKSLEEGLQISALSGGGNGLYLEGSICDIPCLFLVDTGTNITLSFKSRLGSPGEERDTDRIGENFFVFRLCSQHRKRTSDGKDVLFRRLCFEGCEPCSNAEKEFKMETDIFVEALTMTTEDRWSLTEIQKPQLEDPDIRPILKMKLNSAEQPSSQEITCESPATKRYWALWNSLYLKDGVLYRKWESNDGGFYRPQLILPKSRIQEVLRETQDNTSRRHFGVMKTLRKTRERFYWDRLRVDVEKWCRECQACGARRIENIIRKVSNWTDSSRDVF</sequence>
<name>A0A4Y2UXA9_ARAVE</name>
<dbReference type="FunFam" id="1.10.340.70:FF:000001">
    <property type="entry name" value="Retrovirus-related Pol polyprotein from transposon gypsy-like Protein"/>
    <property type="match status" value="1"/>
</dbReference>
<accession>A0A4Y2UXA9</accession>